<dbReference type="AlphaFoldDB" id="A0AAW0EUY2"/>
<proteinExistence type="predicted"/>
<sequence length="168" mass="17725">MNFEALMQSEALRPLVSVFALQLMDDPDTAAIVSRMSPSQTARLYHTALVRAPSAVPAQAAAPPVPEQLCAAVLSTYALRVEEREEAFALGMCGSQAPSAWPVLASDGPQVLHLAPLPCRRLAELEDVHPGWEEALAAREVQLQHCIASLAAGAVPAAGSDSLPTHSL</sequence>
<dbReference type="EMBL" id="JAECZO010000099">
    <property type="protein sequence ID" value="KAK7197224.1"/>
    <property type="molecule type" value="Genomic_DNA"/>
</dbReference>
<comment type="caution">
    <text evidence="1">The sequence shown here is derived from an EMBL/GenBank/DDBJ whole genome shotgun (WGS) entry which is preliminary data.</text>
</comment>
<evidence type="ECO:0000313" key="1">
    <source>
        <dbReference type="EMBL" id="KAK7197224.1"/>
    </source>
</evidence>
<evidence type="ECO:0000313" key="2">
    <source>
        <dbReference type="Proteomes" id="UP001430356"/>
    </source>
</evidence>
<accession>A0AAW0EUY2</accession>
<protein>
    <submittedName>
        <fullName evidence="1">Uncharacterized protein</fullName>
    </submittedName>
</protein>
<reference evidence="1 2" key="1">
    <citation type="journal article" date="2021" name="MBio">
        <title>A New Model Trypanosomatid, Novymonas esmeraldas: Genomic Perception of Its 'Candidatus Pandoraea novymonadis' Endosymbiont.</title>
        <authorList>
            <person name="Zakharova A."/>
            <person name="Saura A."/>
            <person name="Butenko A."/>
            <person name="Podesvova L."/>
            <person name="Warmusova S."/>
            <person name="Kostygov A.Y."/>
            <person name="Nenarokova A."/>
            <person name="Lukes J."/>
            <person name="Opperdoes F.R."/>
            <person name="Yurchenko V."/>
        </authorList>
    </citation>
    <scope>NUCLEOTIDE SEQUENCE [LARGE SCALE GENOMIC DNA]</scope>
    <source>
        <strain evidence="1 2">E262AT.01</strain>
    </source>
</reference>
<organism evidence="1 2">
    <name type="scientific">Novymonas esmeraldas</name>
    <dbReference type="NCBI Taxonomy" id="1808958"/>
    <lineage>
        <taxon>Eukaryota</taxon>
        <taxon>Discoba</taxon>
        <taxon>Euglenozoa</taxon>
        <taxon>Kinetoplastea</taxon>
        <taxon>Metakinetoplastina</taxon>
        <taxon>Trypanosomatida</taxon>
        <taxon>Trypanosomatidae</taxon>
        <taxon>Novymonas</taxon>
    </lineage>
</organism>
<name>A0AAW0EUY2_9TRYP</name>
<keyword evidence="2" id="KW-1185">Reference proteome</keyword>
<dbReference type="Proteomes" id="UP001430356">
    <property type="component" value="Unassembled WGS sequence"/>
</dbReference>
<gene>
    <name evidence="1" type="ORF">NESM_000668300</name>
</gene>